<reference evidence="3" key="1">
    <citation type="submission" date="2023-12" db="EMBL/GenBank/DDBJ databases">
        <title>Fervidustalea candida gen. nov., sp. nov., a novel member of the family Paenibacillaceae isolated from a geothermal area.</title>
        <authorList>
            <person name="Li W.-J."/>
            <person name="Jiao J.-Y."/>
            <person name="Chen Y."/>
        </authorList>
    </citation>
    <scope>NUCLEOTIDE SEQUENCE</scope>
    <source>
        <strain evidence="3">SYSU GA230002</strain>
    </source>
</reference>
<evidence type="ECO:0000313" key="3">
    <source>
        <dbReference type="EMBL" id="MEB3100927.1"/>
    </source>
</evidence>
<dbReference type="InterPro" id="IPR000740">
    <property type="entry name" value="GrpE"/>
</dbReference>
<dbReference type="Proteomes" id="UP001310386">
    <property type="component" value="Unassembled WGS sequence"/>
</dbReference>
<organism evidence="3 4">
    <name type="scientific">Ferviditalea candida</name>
    <dbReference type="NCBI Taxonomy" id="3108399"/>
    <lineage>
        <taxon>Bacteria</taxon>
        <taxon>Bacillati</taxon>
        <taxon>Bacillota</taxon>
        <taxon>Bacilli</taxon>
        <taxon>Bacillales</taxon>
        <taxon>Paenibacillaceae</taxon>
        <taxon>Ferviditalea</taxon>
    </lineage>
</organism>
<sequence>MIEENTTASSEQTLKWGRSQYKSAQETLSRLDKLEQTLESIQQQYKEKDTHAARMSQLEKKVNQVSSFLIQWLDDIDHLLIKLPEQEDDGWTAMLRQWADQLTAALEALDIYEMDLLNRSFDPRYAEAIDSIPIEAMKRPPDIAGLAPFQVVSVIRRGFVQGQGAILRKAQVITLQYGGEA</sequence>
<feature type="coiled-coil region" evidence="2">
    <location>
        <begin position="24"/>
        <end position="61"/>
    </location>
</feature>
<protein>
    <submittedName>
        <fullName evidence="3">Nucleotide exchange factor GrpE</fullName>
    </submittedName>
</protein>
<dbReference type="InterPro" id="IPR009012">
    <property type="entry name" value="GrpE_head"/>
</dbReference>
<evidence type="ECO:0000256" key="2">
    <source>
        <dbReference type="SAM" id="Coils"/>
    </source>
</evidence>
<name>A0ABU5ZFB9_9BACL</name>
<keyword evidence="4" id="KW-1185">Reference proteome</keyword>
<proteinExistence type="predicted"/>
<dbReference type="RefSeq" id="WP_371753039.1">
    <property type="nucleotide sequence ID" value="NZ_JAYJLD010000004.1"/>
</dbReference>
<dbReference type="EMBL" id="JAYJLD010000004">
    <property type="protein sequence ID" value="MEB3100927.1"/>
    <property type="molecule type" value="Genomic_DNA"/>
</dbReference>
<dbReference type="SUPFAM" id="SSF63491">
    <property type="entry name" value="BAG domain"/>
    <property type="match status" value="1"/>
</dbReference>
<dbReference type="Gene3D" id="2.30.22.10">
    <property type="entry name" value="Head domain of nucleotide exchange factor GrpE"/>
    <property type="match status" value="1"/>
</dbReference>
<evidence type="ECO:0000256" key="1">
    <source>
        <dbReference type="ARBA" id="ARBA00023186"/>
    </source>
</evidence>
<keyword evidence="1" id="KW-0143">Chaperone</keyword>
<dbReference type="Pfam" id="PF01025">
    <property type="entry name" value="GrpE"/>
    <property type="match status" value="1"/>
</dbReference>
<comment type="caution">
    <text evidence="3">The sequence shown here is derived from an EMBL/GenBank/DDBJ whole genome shotgun (WGS) entry which is preliminary data.</text>
</comment>
<evidence type="ECO:0000313" key="4">
    <source>
        <dbReference type="Proteomes" id="UP001310386"/>
    </source>
</evidence>
<keyword evidence="2" id="KW-0175">Coiled coil</keyword>
<gene>
    <name evidence="3" type="primary">grpE</name>
    <name evidence="3" type="ORF">VF724_04550</name>
</gene>
<accession>A0ABU5ZFB9</accession>